<evidence type="ECO:0000256" key="1">
    <source>
        <dbReference type="SAM" id="MobiDB-lite"/>
    </source>
</evidence>
<dbReference type="RefSeq" id="XP_014663743.1">
    <property type="nucleotide sequence ID" value="XM_014808257.1"/>
</dbReference>
<gene>
    <name evidence="3" type="primary">LOC106806348</name>
</gene>
<dbReference type="GeneID" id="106806348"/>
<evidence type="ECO:0000313" key="3">
    <source>
        <dbReference type="RefSeq" id="XP_014663743.1"/>
    </source>
</evidence>
<organism evidence="2 3">
    <name type="scientific">Priapulus caudatus</name>
    <name type="common">Priapulid worm</name>
    <dbReference type="NCBI Taxonomy" id="37621"/>
    <lineage>
        <taxon>Eukaryota</taxon>
        <taxon>Metazoa</taxon>
        <taxon>Ecdysozoa</taxon>
        <taxon>Scalidophora</taxon>
        <taxon>Priapulida</taxon>
        <taxon>Priapulimorpha</taxon>
        <taxon>Priapulimorphida</taxon>
        <taxon>Priapulidae</taxon>
        <taxon>Priapulus</taxon>
    </lineage>
</organism>
<feature type="compositionally biased region" description="Low complexity" evidence="1">
    <location>
        <begin position="9"/>
        <end position="18"/>
    </location>
</feature>
<proteinExistence type="predicted"/>
<protein>
    <submittedName>
        <fullName evidence="3">Uncharacterized protein LOC106806348</fullName>
    </submittedName>
</protein>
<feature type="region of interest" description="Disordered" evidence="1">
    <location>
        <begin position="1"/>
        <end position="23"/>
    </location>
</feature>
<sequence>MSAGTLRTGPPSIIGSGSASVFRSSGKSKTAAINRQRKKSLPEEWWWEFEGEARLCFTSNASSFQGDLTNDASDDLFGIEGSTVSTEGRLAVEMKVVDYDVVRVHSLTNVAMTMHGGRCELKSDTVSFTTERMLTGEHADMFIRQNFSHNLVGQQRFVCIGNMRLTIKKTKAEELCYCPTNYIL</sequence>
<evidence type="ECO:0000313" key="2">
    <source>
        <dbReference type="Proteomes" id="UP000695022"/>
    </source>
</evidence>
<keyword evidence="2" id="KW-1185">Reference proteome</keyword>
<reference evidence="3" key="1">
    <citation type="submission" date="2025-08" db="UniProtKB">
        <authorList>
            <consortium name="RefSeq"/>
        </authorList>
    </citation>
    <scope>IDENTIFICATION</scope>
</reference>
<dbReference type="Proteomes" id="UP000695022">
    <property type="component" value="Unplaced"/>
</dbReference>
<name>A0ABM1DUX2_PRICU</name>
<accession>A0ABM1DUX2</accession>